<name>A0AAD4R3S1_9BILA</name>
<proteinExistence type="predicted"/>
<evidence type="ECO:0000313" key="3">
    <source>
        <dbReference type="Proteomes" id="UP001201812"/>
    </source>
</evidence>
<sequence>MSDQNGARMNTQPNEFRVPLVNHRQTAVKCVNSNINEQAARAIRRPTQMARKVLEPIVPQPLANVIRAANGGSNVHNEENSDDDSLDVIQLEDNSDDDGSLGVDYEVLEAIKSNGRTLKNIETAISSQTKAMIDMSERFKQLTEALLASQQSSSTFGQSNDKPISEAQDDTQEPPKKRPCEDN</sequence>
<feature type="compositionally biased region" description="Basic and acidic residues" evidence="1">
    <location>
        <begin position="173"/>
        <end position="183"/>
    </location>
</feature>
<gene>
    <name evidence="2" type="ORF">DdX_12426</name>
</gene>
<feature type="compositionally biased region" description="Polar residues" evidence="1">
    <location>
        <begin position="149"/>
        <end position="162"/>
    </location>
</feature>
<keyword evidence="3" id="KW-1185">Reference proteome</keyword>
<reference evidence="2" key="1">
    <citation type="submission" date="2022-01" db="EMBL/GenBank/DDBJ databases">
        <title>Genome Sequence Resource for Two Populations of Ditylenchus destructor, the Migratory Endoparasitic Phytonematode.</title>
        <authorList>
            <person name="Zhang H."/>
            <person name="Lin R."/>
            <person name="Xie B."/>
        </authorList>
    </citation>
    <scope>NUCLEOTIDE SEQUENCE</scope>
    <source>
        <strain evidence="2">BazhouSP</strain>
    </source>
</reference>
<protein>
    <submittedName>
        <fullName evidence="2">Uncharacterized protein</fullName>
    </submittedName>
</protein>
<accession>A0AAD4R3S1</accession>
<evidence type="ECO:0000256" key="1">
    <source>
        <dbReference type="SAM" id="MobiDB-lite"/>
    </source>
</evidence>
<dbReference type="AlphaFoldDB" id="A0AAD4R3S1"/>
<organism evidence="2 3">
    <name type="scientific">Ditylenchus destructor</name>
    <dbReference type="NCBI Taxonomy" id="166010"/>
    <lineage>
        <taxon>Eukaryota</taxon>
        <taxon>Metazoa</taxon>
        <taxon>Ecdysozoa</taxon>
        <taxon>Nematoda</taxon>
        <taxon>Chromadorea</taxon>
        <taxon>Rhabditida</taxon>
        <taxon>Tylenchina</taxon>
        <taxon>Tylenchomorpha</taxon>
        <taxon>Sphaerularioidea</taxon>
        <taxon>Anguinidae</taxon>
        <taxon>Anguininae</taxon>
        <taxon>Ditylenchus</taxon>
    </lineage>
</organism>
<dbReference type="EMBL" id="JAKKPZ010000040">
    <property type="protein sequence ID" value="KAI1707589.1"/>
    <property type="molecule type" value="Genomic_DNA"/>
</dbReference>
<feature type="region of interest" description="Disordered" evidence="1">
    <location>
        <begin position="149"/>
        <end position="183"/>
    </location>
</feature>
<comment type="caution">
    <text evidence="2">The sequence shown here is derived from an EMBL/GenBank/DDBJ whole genome shotgun (WGS) entry which is preliminary data.</text>
</comment>
<evidence type="ECO:0000313" key="2">
    <source>
        <dbReference type="EMBL" id="KAI1707589.1"/>
    </source>
</evidence>
<dbReference type="Proteomes" id="UP001201812">
    <property type="component" value="Unassembled WGS sequence"/>
</dbReference>